<gene>
    <name evidence="1" type="ORF">PPRIM_AZ9-3.1.T0270028</name>
</gene>
<name>A0A8S1KRI8_PARPR</name>
<accession>A0A8S1KRI8</accession>
<reference evidence="1" key="1">
    <citation type="submission" date="2021-01" db="EMBL/GenBank/DDBJ databases">
        <authorList>
            <consortium name="Genoscope - CEA"/>
            <person name="William W."/>
        </authorList>
    </citation>
    <scope>NUCLEOTIDE SEQUENCE</scope>
</reference>
<proteinExistence type="predicted"/>
<protein>
    <submittedName>
        <fullName evidence="1">Uncharacterized protein</fullName>
    </submittedName>
</protein>
<comment type="caution">
    <text evidence="1">The sequence shown here is derived from an EMBL/GenBank/DDBJ whole genome shotgun (WGS) entry which is preliminary data.</text>
</comment>
<evidence type="ECO:0000313" key="2">
    <source>
        <dbReference type="Proteomes" id="UP000688137"/>
    </source>
</evidence>
<keyword evidence="2" id="KW-1185">Reference proteome</keyword>
<sequence>MKSFFSTSCYNKKSNLSPNLTNNKQVDQSESFTNFNNIQTTLKKPELYDPKCLQYQYNVEVEGVIFDVLAPCILLDEFLSENIEIEE</sequence>
<dbReference type="Proteomes" id="UP000688137">
    <property type="component" value="Unassembled WGS sequence"/>
</dbReference>
<organism evidence="1 2">
    <name type="scientific">Paramecium primaurelia</name>
    <dbReference type="NCBI Taxonomy" id="5886"/>
    <lineage>
        <taxon>Eukaryota</taxon>
        <taxon>Sar</taxon>
        <taxon>Alveolata</taxon>
        <taxon>Ciliophora</taxon>
        <taxon>Intramacronucleata</taxon>
        <taxon>Oligohymenophorea</taxon>
        <taxon>Peniculida</taxon>
        <taxon>Parameciidae</taxon>
        <taxon>Paramecium</taxon>
    </lineage>
</organism>
<dbReference type="EMBL" id="CAJJDM010000026">
    <property type="protein sequence ID" value="CAD8058069.1"/>
    <property type="molecule type" value="Genomic_DNA"/>
</dbReference>
<evidence type="ECO:0000313" key="1">
    <source>
        <dbReference type="EMBL" id="CAD8058069.1"/>
    </source>
</evidence>
<dbReference type="AlphaFoldDB" id="A0A8S1KRI8"/>